<dbReference type="Proteomes" id="UP000799428">
    <property type="component" value="Unassembled WGS sequence"/>
</dbReference>
<keyword evidence="3" id="KW-1185">Reference proteome</keyword>
<feature type="region of interest" description="Disordered" evidence="1">
    <location>
        <begin position="1"/>
        <end position="76"/>
    </location>
</feature>
<proteinExistence type="predicted"/>
<name>A0A6G1JYM1_9PLEO</name>
<dbReference type="OrthoDB" id="5377226at2759"/>
<accession>A0A6G1JYM1</accession>
<feature type="compositionally biased region" description="Low complexity" evidence="1">
    <location>
        <begin position="20"/>
        <end position="29"/>
    </location>
</feature>
<dbReference type="EMBL" id="MU005779">
    <property type="protein sequence ID" value="KAF2705311.1"/>
    <property type="molecule type" value="Genomic_DNA"/>
</dbReference>
<gene>
    <name evidence="2" type="ORF">K504DRAFT_537381</name>
</gene>
<evidence type="ECO:0000313" key="3">
    <source>
        <dbReference type="Proteomes" id="UP000799428"/>
    </source>
</evidence>
<evidence type="ECO:0000256" key="1">
    <source>
        <dbReference type="SAM" id="MobiDB-lite"/>
    </source>
</evidence>
<feature type="compositionally biased region" description="Polar residues" evidence="1">
    <location>
        <begin position="54"/>
        <end position="73"/>
    </location>
</feature>
<dbReference type="AlphaFoldDB" id="A0A6G1JYM1"/>
<evidence type="ECO:0000313" key="2">
    <source>
        <dbReference type="EMBL" id="KAF2705311.1"/>
    </source>
</evidence>
<organism evidence="2 3">
    <name type="scientific">Pleomassaria siparia CBS 279.74</name>
    <dbReference type="NCBI Taxonomy" id="1314801"/>
    <lineage>
        <taxon>Eukaryota</taxon>
        <taxon>Fungi</taxon>
        <taxon>Dikarya</taxon>
        <taxon>Ascomycota</taxon>
        <taxon>Pezizomycotina</taxon>
        <taxon>Dothideomycetes</taxon>
        <taxon>Pleosporomycetidae</taxon>
        <taxon>Pleosporales</taxon>
        <taxon>Pleomassariaceae</taxon>
        <taxon>Pleomassaria</taxon>
    </lineage>
</organism>
<reference evidence="2" key="1">
    <citation type="journal article" date="2020" name="Stud. Mycol.">
        <title>101 Dothideomycetes genomes: a test case for predicting lifestyles and emergence of pathogens.</title>
        <authorList>
            <person name="Haridas S."/>
            <person name="Albert R."/>
            <person name="Binder M."/>
            <person name="Bloem J."/>
            <person name="Labutti K."/>
            <person name="Salamov A."/>
            <person name="Andreopoulos B."/>
            <person name="Baker S."/>
            <person name="Barry K."/>
            <person name="Bills G."/>
            <person name="Bluhm B."/>
            <person name="Cannon C."/>
            <person name="Castanera R."/>
            <person name="Culley D."/>
            <person name="Daum C."/>
            <person name="Ezra D."/>
            <person name="Gonzalez J."/>
            <person name="Henrissat B."/>
            <person name="Kuo A."/>
            <person name="Liang C."/>
            <person name="Lipzen A."/>
            <person name="Lutzoni F."/>
            <person name="Magnuson J."/>
            <person name="Mondo S."/>
            <person name="Nolan M."/>
            <person name="Ohm R."/>
            <person name="Pangilinan J."/>
            <person name="Park H.-J."/>
            <person name="Ramirez L."/>
            <person name="Alfaro M."/>
            <person name="Sun H."/>
            <person name="Tritt A."/>
            <person name="Yoshinaga Y."/>
            <person name="Zwiers L.-H."/>
            <person name="Turgeon B."/>
            <person name="Goodwin S."/>
            <person name="Spatafora J."/>
            <person name="Crous P."/>
            <person name="Grigoriev I."/>
        </authorList>
    </citation>
    <scope>NUCLEOTIDE SEQUENCE</scope>
    <source>
        <strain evidence="2">CBS 279.74</strain>
    </source>
</reference>
<protein>
    <submittedName>
        <fullName evidence="2">Uncharacterized protein</fullName>
    </submittedName>
</protein>
<sequence length="239" mass="26426">MYITSDLFGSDAAHSHSHSHSPTAASTTTWITMPNTHPPALGKRKTRTDDPTEEPSSNAHASFNRLSPSTGRSQFKRQALGHTVSDNNTWTTLYTQIPPHTYLAPERPQKQYRRALPKKVAIAARSTSHLMDVEAETVISSSSCSSHSYPHSHSHSRPHSHPSGALDLRACHVCHTAPRRRNELENYHECKRCKENTCFICARQCANGCGEKICSKCCVEIGQEGDTLCLDCYVGNVNS</sequence>